<dbReference type="SMART" id="SM00357">
    <property type="entry name" value="CSP"/>
    <property type="match status" value="3"/>
</dbReference>
<keyword evidence="2" id="KW-0963">Cytoplasm</keyword>
<feature type="region of interest" description="Disordered" evidence="6">
    <location>
        <begin position="107"/>
        <end position="151"/>
    </location>
</feature>
<protein>
    <submittedName>
        <fullName evidence="8">Cold shock domain-containing protein</fullName>
    </submittedName>
</protein>
<keyword evidence="9" id="KW-1185">Reference proteome</keyword>
<dbReference type="InterPro" id="IPR011129">
    <property type="entry name" value="CSD"/>
</dbReference>
<dbReference type="PROSITE" id="PS51857">
    <property type="entry name" value="CSD_2"/>
    <property type="match status" value="2"/>
</dbReference>
<evidence type="ECO:0000259" key="7">
    <source>
        <dbReference type="PROSITE" id="PS51857"/>
    </source>
</evidence>
<feature type="compositionally biased region" description="Polar residues" evidence="6">
    <location>
        <begin position="1009"/>
        <end position="1024"/>
    </location>
</feature>
<feature type="region of interest" description="Disordered" evidence="6">
    <location>
        <begin position="158"/>
        <end position="177"/>
    </location>
</feature>
<accession>A0AAD9DBN9</accession>
<dbReference type="SUPFAM" id="SSF50249">
    <property type="entry name" value="Nucleic acid-binding proteins"/>
    <property type="match status" value="3"/>
</dbReference>
<feature type="domain" description="CSD" evidence="7">
    <location>
        <begin position="840"/>
        <end position="918"/>
    </location>
</feature>
<dbReference type="AlphaFoldDB" id="A0AAD9DBN9"/>
<reference evidence="8" key="1">
    <citation type="submission" date="2023-06" db="EMBL/GenBank/DDBJ databases">
        <title>Survivors Of The Sea: Transcriptome response of Skeletonema marinoi to long-term dormancy.</title>
        <authorList>
            <person name="Pinder M.I.M."/>
            <person name="Kourtchenko O."/>
            <person name="Robertson E.K."/>
            <person name="Larsson T."/>
            <person name="Maumus F."/>
            <person name="Osuna-Cruz C.M."/>
            <person name="Vancaester E."/>
            <person name="Stenow R."/>
            <person name="Vandepoele K."/>
            <person name="Ploug H."/>
            <person name="Bruchert V."/>
            <person name="Godhe A."/>
            <person name="Topel M."/>
        </authorList>
    </citation>
    <scope>NUCLEOTIDE SEQUENCE</scope>
    <source>
        <strain evidence="8">R05AC</strain>
    </source>
</reference>
<feature type="compositionally biased region" description="Basic and acidic residues" evidence="6">
    <location>
        <begin position="973"/>
        <end position="993"/>
    </location>
</feature>
<sequence length="1272" mass="138048">MADNNNSMGDRFMQRRRQGVIHTLLDKFGFILCADRNIELFFHYSEFKSGHSDDLQIGDEVEFRVTEDPKLAALDVRELSKGTIWWEREEVEGKVWEGVVELSCVREDGGDRGGRRGGGGGGGKKGGGSSDGIIRLKTTDGNDQGDDEQQQQQVDVYYTPSDYKPNRKQSGGQQHSRLERKDVIQFKLFTKRRTGKKYARGITLVQSERERQRLEREAKLLENASLERGKVVSTKGDFGFLRSVARVEEVYYHLSHVESADGDDENRMASLMEGQEVEFYVVNEQGGGGGGGRGSKKGSGGGKSLSARKIKLLPEGTVKFEHELAQGVTGYVLECPVEAPSADSFFGGPSKKSGGGGSCNTAAAAVVMGKICLDTPIIDTDGNEVTEVVLHPDMYPCGTFTLSRTSGEVGIWIRPGDTLLFDVIQIIADGTYRAMPTKHSQCLSLRSEELTTDDMSSNKALIRLVKPSLCGRTEGVIRSIRDNYGFIHSAERNVDVYFPLFEVMPNEIHSDLINNNPDVYNGTDPVQNKSGRIHVEIGMEVSFDLSLQILTNAGGGGRGGGGGRSRQNNFGAAQEKEGLRGRRVQILPKGSVQEKFLIASQVKATVTKVDPKQPFIGMMELEEPLTIQSANLRHPLVKKLLDAISAGNYGDEITFHDVLGEIDSQLVVSMVKSRDDLEWLYVPVSGDNAEDPHNRKLRIVRKVRSNDAVESPEKAENEVAVAVEIEGTKGESEGGSANVEASSDADAAADAAKPASTEKSPQKPNGRRREKIVKTIRYSKHSFPDMSDGPVGVGDVVTCDIVLSRVDGSIIVENIAVVERKERPAVISDGEDGKSSIRKDLKGFVTEVVPSRQFGFITAVDEEGSKTGDHVFFHFKSVESDDDSKKATRSDAIRKGDEVKFDAGPGKNGKLTATNISMLPRGTLKTTAKVDKATTCTGYILMEPSHTSLANTPSHIAYKSNGPNTEGGGGRWDNVKEARFGDKKSGSTVKEEGTILLLSDPSHVFSPKPATQPTDAENEGQSAAPTDETKEDEGNQSESKDEAATTVCVRIRYKTSSIAYRTAAGGVNMGAPKRGDLVTFGKTRGANLVKDIRVEKAGAATNVAGTLEDINIDADSSVFVSSSNQQRYEIKLSEVISCDKSLLQDKEKVDGILHEGHIYGVCRTKDIHLASSFNRDRSGSSGGLKERPRLNLTVKKELRGMGGQIMAQSRMAKGPDGTNGFVKGWTTRLSVFVKEFVPSIESIEASGFEANDVETQVEEAGAEVTTEVGAES</sequence>
<feature type="region of interest" description="Disordered" evidence="6">
    <location>
        <begin position="555"/>
        <end position="577"/>
    </location>
</feature>
<dbReference type="GO" id="GO:0003723">
    <property type="term" value="F:RNA binding"/>
    <property type="evidence" value="ECO:0007669"/>
    <property type="project" value="UniProtKB-KW"/>
</dbReference>
<evidence type="ECO:0000313" key="9">
    <source>
        <dbReference type="Proteomes" id="UP001224775"/>
    </source>
</evidence>
<dbReference type="InterPro" id="IPR012340">
    <property type="entry name" value="NA-bd_OB-fold"/>
</dbReference>
<evidence type="ECO:0000256" key="3">
    <source>
        <dbReference type="ARBA" id="ARBA00022737"/>
    </source>
</evidence>
<feature type="compositionally biased region" description="Low complexity" evidence="6">
    <location>
        <begin position="741"/>
        <end position="755"/>
    </location>
</feature>
<feature type="region of interest" description="Disordered" evidence="6">
    <location>
        <begin position="951"/>
        <end position="1043"/>
    </location>
</feature>
<feature type="compositionally biased region" description="Gly residues" evidence="6">
    <location>
        <begin position="116"/>
        <end position="130"/>
    </location>
</feature>
<keyword evidence="4" id="KW-0694">RNA-binding</keyword>
<feature type="region of interest" description="Disordered" evidence="6">
    <location>
        <begin position="727"/>
        <end position="771"/>
    </location>
</feature>
<dbReference type="InterPro" id="IPR019844">
    <property type="entry name" value="CSD_CS"/>
</dbReference>
<evidence type="ECO:0000256" key="4">
    <source>
        <dbReference type="ARBA" id="ARBA00022884"/>
    </source>
</evidence>
<evidence type="ECO:0000256" key="6">
    <source>
        <dbReference type="SAM" id="MobiDB-lite"/>
    </source>
</evidence>
<dbReference type="PROSITE" id="PS00352">
    <property type="entry name" value="CSD_1"/>
    <property type="match status" value="1"/>
</dbReference>
<dbReference type="Gene3D" id="2.40.50.140">
    <property type="entry name" value="Nucleic acid-binding proteins"/>
    <property type="match status" value="4"/>
</dbReference>
<dbReference type="Pfam" id="PF00313">
    <property type="entry name" value="CSD"/>
    <property type="match status" value="2"/>
</dbReference>
<dbReference type="EMBL" id="JATAAI010000013">
    <property type="protein sequence ID" value="KAK1741596.1"/>
    <property type="molecule type" value="Genomic_DNA"/>
</dbReference>
<dbReference type="GO" id="GO:0005737">
    <property type="term" value="C:cytoplasm"/>
    <property type="evidence" value="ECO:0007669"/>
    <property type="project" value="UniProtKB-SubCell"/>
</dbReference>
<evidence type="ECO:0000256" key="2">
    <source>
        <dbReference type="ARBA" id="ARBA00022490"/>
    </source>
</evidence>
<gene>
    <name evidence="8" type="ORF">QTG54_008074</name>
</gene>
<comment type="subcellular location">
    <subcellularLocation>
        <location evidence="1">Cytoplasm</location>
    </subcellularLocation>
</comment>
<comment type="caution">
    <text evidence="8">The sequence shown here is derived from an EMBL/GenBank/DDBJ whole genome shotgun (WGS) entry which is preliminary data.</text>
</comment>
<organism evidence="8 9">
    <name type="scientific">Skeletonema marinoi</name>
    <dbReference type="NCBI Taxonomy" id="267567"/>
    <lineage>
        <taxon>Eukaryota</taxon>
        <taxon>Sar</taxon>
        <taxon>Stramenopiles</taxon>
        <taxon>Ochrophyta</taxon>
        <taxon>Bacillariophyta</taxon>
        <taxon>Coscinodiscophyceae</taxon>
        <taxon>Thalassiosirophycidae</taxon>
        <taxon>Thalassiosirales</taxon>
        <taxon>Skeletonemataceae</taxon>
        <taxon>Skeletonema</taxon>
        <taxon>Skeletonema marinoi-dohrnii complex</taxon>
    </lineage>
</organism>
<dbReference type="CDD" id="cd04458">
    <property type="entry name" value="CSP_CDS"/>
    <property type="match status" value="1"/>
</dbReference>
<evidence type="ECO:0000256" key="1">
    <source>
        <dbReference type="ARBA" id="ARBA00004496"/>
    </source>
</evidence>
<dbReference type="PANTHER" id="PTHR12913">
    <property type="entry name" value="UNR PROTEIN N-RAS UPSTREAM GENE PROTEIN"/>
    <property type="match status" value="1"/>
</dbReference>
<keyword evidence="3" id="KW-0677">Repeat</keyword>
<feature type="compositionally biased region" description="Gly residues" evidence="6">
    <location>
        <begin position="555"/>
        <end position="564"/>
    </location>
</feature>
<dbReference type="PANTHER" id="PTHR12913:SF1">
    <property type="entry name" value="COLD SHOCK DOMAIN-CONTAINING PROTEIN E1"/>
    <property type="match status" value="1"/>
</dbReference>
<dbReference type="InterPro" id="IPR002059">
    <property type="entry name" value="CSP_DNA-bd"/>
</dbReference>
<name>A0AAD9DBN9_9STRA</name>
<evidence type="ECO:0000313" key="8">
    <source>
        <dbReference type="EMBL" id="KAK1741596.1"/>
    </source>
</evidence>
<evidence type="ECO:0000256" key="5">
    <source>
        <dbReference type="ARBA" id="ARBA00044751"/>
    </source>
</evidence>
<feature type="domain" description="CSD" evidence="7">
    <location>
        <begin position="16"/>
        <end position="78"/>
    </location>
</feature>
<proteinExistence type="inferred from homology"/>
<dbReference type="Proteomes" id="UP001224775">
    <property type="component" value="Unassembled WGS sequence"/>
</dbReference>
<comment type="similarity">
    <text evidence="5">Belongs to the UNR family.</text>
</comment>